<name>A0AAD7GWG3_MYCRO</name>
<gene>
    <name evidence="1" type="ORF">B0H17DRAFT_1125557</name>
</gene>
<sequence>MCSSYSRRSKKNIMGSPFAGPINVGIITLELQIWRVAIRHAAFAPSPACNFVEWRGKIGRDHGCASSGEEINLEDQSNSFESVLLPIGIPNPHAGEPEATRSKKNFQFRNSLCLVWCLLPFTRGVPPIIIHFDTGVDFDFSPLVHAVTDGILLIPSTEFQYSLERLKFWSSV</sequence>
<proteinExistence type="predicted"/>
<dbReference type="Proteomes" id="UP001221757">
    <property type="component" value="Unassembled WGS sequence"/>
</dbReference>
<accession>A0AAD7GWG3</accession>
<dbReference type="EMBL" id="JARKIE010000006">
    <property type="protein sequence ID" value="KAJ7706706.1"/>
    <property type="molecule type" value="Genomic_DNA"/>
</dbReference>
<organism evidence="1 2">
    <name type="scientific">Mycena rosella</name>
    <name type="common">Pink bonnet</name>
    <name type="synonym">Agaricus rosellus</name>
    <dbReference type="NCBI Taxonomy" id="1033263"/>
    <lineage>
        <taxon>Eukaryota</taxon>
        <taxon>Fungi</taxon>
        <taxon>Dikarya</taxon>
        <taxon>Basidiomycota</taxon>
        <taxon>Agaricomycotina</taxon>
        <taxon>Agaricomycetes</taxon>
        <taxon>Agaricomycetidae</taxon>
        <taxon>Agaricales</taxon>
        <taxon>Marasmiineae</taxon>
        <taxon>Mycenaceae</taxon>
        <taxon>Mycena</taxon>
    </lineage>
</organism>
<evidence type="ECO:0000313" key="2">
    <source>
        <dbReference type="Proteomes" id="UP001221757"/>
    </source>
</evidence>
<protein>
    <submittedName>
        <fullName evidence="1">Uncharacterized protein</fullName>
    </submittedName>
</protein>
<comment type="caution">
    <text evidence="1">The sequence shown here is derived from an EMBL/GenBank/DDBJ whole genome shotgun (WGS) entry which is preliminary data.</text>
</comment>
<dbReference type="AlphaFoldDB" id="A0AAD7GWG3"/>
<evidence type="ECO:0000313" key="1">
    <source>
        <dbReference type="EMBL" id="KAJ7706706.1"/>
    </source>
</evidence>
<reference evidence="1" key="1">
    <citation type="submission" date="2023-03" db="EMBL/GenBank/DDBJ databases">
        <title>Massive genome expansion in bonnet fungi (Mycena s.s.) driven by repeated elements and novel gene families across ecological guilds.</title>
        <authorList>
            <consortium name="Lawrence Berkeley National Laboratory"/>
            <person name="Harder C.B."/>
            <person name="Miyauchi S."/>
            <person name="Viragh M."/>
            <person name="Kuo A."/>
            <person name="Thoen E."/>
            <person name="Andreopoulos B."/>
            <person name="Lu D."/>
            <person name="Skrede I."/>
            <person name="Drula E."/>
            <person name="Henrissat B."/>
            <person name="Morin E."/>
            <person name="Kohler A."/>
            <person name="Barry K."/>
            <person name="LaButti K."/>
            <person name="Morin E."/>
            <person name="Salamov A."/>
            <person name="Lipzen A."/>
            <person name="Mereny Z."/>
            <person name="Hegedus B."/>
            <person name="Baldrian P."/>
            <person name="Stursova M."/>
            <person name="Weitz H."/>
            <person name="Taylor A."/>
            <person name="Grigoriev I.V."/>
            <person name="Nagy L.G."/>
            <person name="Martin F."/>
            <person name="Kauserud H."/>
        </authorList>
    </citation>
    <scope>NUCLEOTIDE SEQUENCE</scope>
    <source>
        <strain evidence="1">CBHHK067</strain>
    </source>
</reference>
<keyword evidence="2" id="KW-1185">Reference proteome</keyword>